<sequence>MDFSNDLVAVLVVLRRLPFFKMPEILDLITLPRWFRSIPLHLAFASLSKFIVHVLELRLSEFGSFVTRICISNLPRLSVIFVRGGGGGGGAFNISSLFVVAQSQFLGVIVLGFVVELLLSNILLLINVPLSNNLIIVLLTSGPSTFDSNIFASSFTVDVKLCFPTGWSTYCLTGNIPKLRTFNTKRSCLIKALTFKPFCSASLFLSTLDTKKPVPNSLPPRTVNPKVGVVPGTTKIRRICGLIKRTIRMRDDTENAHQDEADVVNVNISLDELVVDSLKLLLQSVNNAVAISTCIEL</sequence>
<dbReference type="AlphaFoldDB" id="A0A1A9WAY6"/>
<dbReference type="VEuPathDB" id="VectorBase:GBRI012731"/>
<dbReference type="EnsemblMetazoa" id="GBRI012731-RA">
    <property type="protein sequence ID" value="GBRI012731-PA"/>
    <property type="gene ID" value="GBRI012731"/>
</dbReference>
<name>A0A1A9WAY6_9MUSC</name>
<reference evidence="2" key="2">
    <citation type="submission" date="2020-05" db="UniProtKB">
        <authorList>
            <consortium name="EnsemblMetazoa"/>
        </authorList>
    </citation>
    <scope>IDENTIFICATION</scope>
    <source>
        <strain evidence="2">IAEA</strain>
    </source>
</reference>
<feature type="transmembrane region" description="Helical" evidence="1">
    <location>
        <begin position="80"/>
        <end position="99"/>
    </location>
</feature>
<dbReference type="Proteomes" id="UP000091820">
    <property type="component" value="Unassembled WGS sequence"/>
</dbReference>
<feature type="transmembrane region" description="Helical" evidence="1">
    <location>
        <begin position="105"/>
        <end position="126"/>
    </location>
</feature>
<reference evidence="3" key="1">
    <citation type="submission" date="2014-03" db="EMBL/GenBank/DDBJ databases">
        <authorList>
            <person name="Aksoy S."/>
            <person name="Warren W."/>
            <person name="Wilson R.K."/>
        </authorList>
    </citation>
    <scope>NUCLEOTIDE SEQUENCE [LARGE SCALE GENOMIC DNA]</scope>
    <source>
        <strain evidence="3">IAEA</strain>
    </source>
</reference>
<keyword evidence="3" id="KW-1185">Reference proteome</keyword>
<proteinExistence type="predicted"/>
<keyword evidence="1" id="KW-0812">Transmembrane</keyword>
<keyword evidence="1" id="KW-0472">Membrane</keyword>
<evidence type="ECO:0000313" key="2">
    <source>
        <dbReference type="EnsemblMetazoa" id="GBRI012731-PA"/>
    </source>
</evidence>
<evidence type="ECO:0000313" key="3">
    <source>
        <dbReference type="Proteomes" id="UP000091820"/>
    </source>
</evidence>
<organism evidence="2 3">
    <name type="scientific">Glossina brevipalpis</name>
    <dbReference type="NCBI Taxonomy" id="37001"/>
    <lineage>
        <taxon>Eukaryota</taxon>
        <taxon>Metazoa</taxon>
        <taxon>Ecdysozoa</taxon>
        <taxon>Arthropoda</taxon>
        <taxon>Hexapoda</taxon>
        <taxon>Insecta</taxon>
        <taxon>Pterygota</taxon>
        <taxon>Neoptera</taxon>
        <taxon>Endopterygota</taxon>
        <taxon>Diptera</taxon>
        <taxon>Brachycera</taxon>
        <taxon>Muscomorpha</taxon>
        <taxon>Hippoboscoidea</taxon>
        <taxon>Glossinidae</taxon>
        <taxon>Glossina</taxon>
    </lineage>
</organism>
<evidence type="ECO:0000256" key="1">
    <source>
        <dbReference type="SAM" id="Phobius"/>
    </source>
</evidence>
<protein>
    <submittedName>
        <fullName evidence="2">Uncharacterized protein</fullName>
    </submittedName>
</protein>
<accession>A0A1A9WAY6</accession>
<keyword evidence="1" id="KW-1133">Transmembrane helix</keyword>